<sequence>MACSFFVYFFLLDVLFLLHSIKRAKFLFLIKTKDYKMAFKFLFHSKEKALLFSSFDINWKIVRI</sequence>
<gene>
    <name evidence="2" type="ORF">dnm_036460</name>
</gene>
<feature type="transmembrane region" description="Helical" evidence="1">
    <location>
        <begin position="6"/>
        <end position="30"/>
    </location>
</feature>
<keyword evidence="1" id="KW-0812">Transmembrane</keyword>
<organism evidence="2 3">
    <name type="scientific">Desulfonema magnum</name>
    <dbReference type="NCBI Taxonomy" id="45655"/>
    <lineage>
        <taxon>Bacteria</taxon>
        <taxon>Pseudomonadati</taxon>
        <taxon>Thermodesulfobacteriota</taxon>
        <taxon>Desulfobacteria</taxon>
        <taxon>Desulfobacterales</taxon>
        <taxon>Desulfococcaceae</taxon>
        <taxon>Desulfonema</taxon>
    </lineage>
</organism>
<keyword evidence="1" id="KW-0472">Membrane</keyword>
<dbReference type="EMBL" id="CP061800">
    <property type="protein sequence ID" value="QTA87613.1"/>
    <property type="molecule type" value="Genomic_DNA"/>
</dbReference>
<accession>A0A975GP71</accession>
<evidence type="ECO:0000313" key="3">
    <source>
        <dbReference type="Proteomes" id="UP000663722"/>
    </source>
</evidence>
<name>A0A975GP71_9BACT</name>
<keyword evidence="1" id="KW-1133">Transmembrane helix</keyword>
<proteinExistence type="predicted"/>
<reference evidence="2" key="1">
    <citation type="journal article" date="2021" name="Microb. Physiol.">
        <title>Proteogenomic Insights into the Physiology of Marine, Sulfate-Reducing, Filamentous Desulfonema limicola and Desulfonema magnum.</title>
        <authorList>
            <person name="Schnaars V."/>
            <person name="Wohlbrand L."/>
            <person name="Scheve S."/>
            <person name="Hinrichs C."/>
            <person name="Reinhardt R."/>
            <person name="Rabus R."/>
        </authorList>
    </citation>
    <scope>NUCLEOTIDE SEQUENCE</scope>
    <source>
        <strain evidence="2">4be13</strain>
    </source>
</reference>
<protein>
    <submittedName>
        <fullName evidence="2">Uncharacterized protein</fullName>
    </submittedName>
</protein>
<evidence type="ECO:0000313" key="2">
    <source>
        <dbReference type="EMBL" id="QTA87613.1"/>
    </source>
</evidence>
<dbReference type="AlphaFoldDB" id="A0A975GP71"/>
<evidence type="ECO:0000256" key="1">
    <source>
        <dbReference type="SAM" id="Phobius"/>
    </source>
</evidence>
<keyword evidence="3" id="KW-1185">Reference proteome</keyword>
<dbReference type="Proteomes" id="UP000663722">
    <property type="component" value="Chromosome"/>
</dbReference>
<dbReference type="KEGG" id="dmm:dnm_036460"/>